<name>A0A4Y2A078_ARAVE</name>
<evidence type="ECO:0000313" key="2">
    <source>
        <dbReference type="Proteomes" id="UP000499080"/>
    </source>
</evidence>
<organism evidence="1 2">
    <name type="scientific">Araneus ventricosus</name>
    <name type="common">Orbweaver spider</name>
    <name type="synonym">Epeira ventricosa</name>
    <dbReference type="NCBI Taxonomy" id="182803"/>
    <lineage>
        <taxon>Eukaryota</taxon>
        <taxon>Metazoa</taxon>
        <taxon>Ecdysozoa</taxon>
        <taxon>Arthropoda</taxon>
        <taxon>Chelicerata</taxon>
        <taxon>Arachnida</taxon>
        <taxon>Araneae</taxon>
        <taxon>Araneomorphae</taxon>
        <taxon>Entelegynae</taxon>
        <taxon>Araneoidea</taxon>
        <taxon>Araneidae</taxon>
        <taxon>Araneus</taxon>
    </lineage>
</organism>
<protein>
    <submittedName>
        <fullName evidence="1">Uncharacterized protein</fullName>
    </submittedName>
</protein>
<dbReference type="EMBL" id="BGPR01000001">
    <property type="protein sequence ID" value="GBL72464.1"/>
    <property type="molecule type" value="Genomic_DNA"/>
</dbReference>
<sequence>MVSAQLDFFKDWLNFTVEHIPRQINMLHTVMKPSQLALYLVDKLYPCKSLHVDSLMCQRVRICTDAAGLDPLTVVSKPVLFPLLEIMLCMRYWQYALETVD</sequence>
<dbReference type="Proteomes" id="UP000499080">
    <property type="component" value="Unassembled WGS sequence"/>
</dbReference>
<comment type="caution">
    <text evidence="1">The sequence shown here is derived from an EMBL/GenBank/DDBJ whole genome shotgun (WGS) entry which is preliminary data.</text>
</comment>
<dbReference type="AlphaFoldDB" id="A0A4Y2A078"/>
<proteinExistence type="predicted"/>
<reference evidence="1 2" key="1">
    <citation type="journal article" date="2019" name="Sci. Rep.">
        <title>Orb-weaving spider Araneus ventricosus genome elucidates the spidroin gene catalogue.</title>
        <authorList>
            <person name="Kono N."/>
            <person name="Nakamura H."/>
            <person name="Ohtoshi R."/>
            <person name="Moran D.A.P."/>
            <person name="Shinohara A."/>
            <person name="Yoshida Y."/>
            <person name="Fujiwara M."/>
            <person name="Mori M."/>
            <person name="Tomita M."/>
            <person name="Arakawa K."/>
        </authorList>
    </citation>
    <scope>NUCLEOTIDE SEQUENCE [LARGE SCALE GENOMIC DNA]</scope>
</reference>
<accession>A0A4Y2A078</accession>
<gene>
    <name evidence="1" type="ORF">AVEN_115381_1</name>
</gene>
<keyword evidence="2" id="KW-1185">Reference proteome</keyword>
<evidence type="ECO:0000313" key="1">
    <source>
        <dbReference type="EMBL" id="GBL72464.1"/>
    </source>
</evidence>